<dbReference type="Pfam" id="PF00145">
    <property type="entry name" value="DNA_methylase"/>
    <property type="match status" value="1"/>
</dbReference>
<dbReference type="AlphaFoldDB" id="A0A5B9QXK9"/>
<dbReference type="GO" id="GO:0009307">
    <property type="term" value="P:DNA restriction-modification system"/>
    <property type="evidence" value="ECO:0007669"/>
    <property type="project" value="UniProtKB-KW"/>
</dbReference>
<evidence type="ECO:0000313" key="9">
    <source>
        <dbReference type="Proteomes" id="UP000325286"/>
    </source>
</evidence>
<keyword evidence="9" id="KW-1185">Reference proteome</keyword>
<evidence type="ECO:0000256" key="1">
    <source>
        <dbReference type="ARBA" id="ARBA00011975"/>
    </source>
</evidence>
<dbReference type="OrthoDB" id="9813719at2"/>
<name>A0A5B9QXK9_9BACT</name>
<evidence type="ECO:0000256" key="7">
    <source>
        <dbReference type="PROSITE-ProRule" id="PRU01016"/>
    </source>
</evidence>
<dbReference type="EMBL" id="CP042914">
    <property type="protein sequence ID" value="QEG42619.1"/>
    <property type="molecule type" value="Genomic_DNA"/>
</dbReference>
<proteinExistence type="inferred from homology"/>
<keyword evidence="5" id="KW-0680">Restriction system</keyword>
<keyword evidence="2 7" id="KW-0489">Methyltransferase</keyword>
<reference evidence="8 9" key="1">
    <citation type="submission" date="2019-08" db="EMBL/GenBank/DDBJ databases">
        <title>Deep-cultivation of Planctomycetes and their phenomic and genomic characterization uncovers novel biology.</title>
        <authorList>
            <person name="Wiegand S."/>
            <person name="Jogler M."/>
            <person name="Boedeker C."/>
            <person name="Pinto D."/>
            <person name="Vollmers J."/>
            <person name="Rivas-Marin E."/>
            <person name="Kohn T."/>
            <person name="Peeters S.H."/>
            <person name="Heuer A."/>
            <person name="Rast P."/>
            <person name="Oberbeckmann S."/>
            <person name="Bunk B."/>
            <person name="Jeske O."/>
            <person name="Meyerdierks A."/>
            <person name="Storesund J.E."/>
            <person name="Kallscheuer N."/>
            <person name="Luecker S."/>
            <person name="Lage O.M."/>
            <person name="Pohl T."/>
            <person name="Merkel B.J."/>
            <person name="Hornburger P."/>
            <person name="Mueller R.-W."/>
            <person name="Bruemmer F."/>
            <person name="Labrenz M."/>
            <person name="Spormann A.M."/>
            <person name="Op den Camp H."/>
            <person name="Overmann J."/>
            <person name="Amann R."/>
            <person name="Jetten M.S.M."/>
            <person name="Mascher T."/>
            <person name="Medema M.H."/>
            <person name="Devos D.P."/>
            <person name="Kaster A.-K."/>
            <person name="Ovreas L."/>
            <person name="Rohde M."/>
            <person name="Galperin M.Y."/>
            <person name="Jogler C."/>
        </authorList>
    </citation>
    <scope>NUCLEOTIDE SEQUENCE [LARGE SCALE GENOMIC DNA]</scope>
    <source>
        <strain evidence="8 9">UC8</strain>
    </source>
</reference>
<evidence type="ECO:0000256" key="5">
    <source>
        <dbReference type="ARBA" id="ARBA00022747"/>
    </source>
</evidence>
<comment type="similarity">
    <text evidence="7">Belongs to the class I-like SAM-binding methyltransferase superfamily. C5-methyltransferase family.</text>
</comment>
<dbReference type="Gene3D" id="3.40.50.150">
    <property type="entry name" value="Vaccinia Virus protein VP39"/>
    <property type="match status" value="1"/>
</dbReference>
<dbReference type="PROSITE" id="PS51679">
    <property type="entry name" value="SAM_MT_C5"/>
    <property type="match status" value="1"/>
</dbReference>
<dbReference type="Gene3D" id="3.90.120.10">
    <property type="entry name" value="DNA Methylase, subunit A, domain 2"/>
    <property type="match status" value="1"/>
</dbReference>
<feature type="active site" evidence="7">
    <location>
        <position position="103"/>
    </location>
</feature>
<evidence type="ECO:0000256" key="4">
    <source>
        <dbReference type="ARBA" id="ARBA00022691"/>
    </source>
</evidence>
<evidence type="ECO:0000256" key="6">
    <source>
        <dbReference type="ARBA" id="ARBA00047422"/>
    </source>
</evidence>
<dbReference type="InterPro" id="IPR050750">
    <property type="entry name" value="C5-MTase"/>
</dbReference>
<evidence type="ECO:0000313" key="8">
    <source>
        <dbReference type="EMBL" id="QEG42619.1"/>
    </source>
</evidence>
<dbReference type="PANTHER" id="PTHR46098:SF1">
    <property type="entry name" value="TRNA (CYTOSINE(38)-C(5))-METHYLTRANSFERASE"/>
    <property type="match status" value="1"/>
</dbReference>
<dbReference type="PANTHER" id="PTHR46098">
    <property type="entry name" value="TRNA (CYTOSINE(38)-C(5))-METHYLTRANSFERASE"/>
    <property type="match status" value="1"/>
</dbReference>
<keyword evidence="4 7" id="KW-0949">S-adenosyl-L-methionine</keyword>
<comment type="catalytic activity">
    <reaction evidence="6">
        <text>a 2'-deoxycytidine in DNA + S-adenosyl-L-methionine = a 5-methyl-2'-deoxycytidine in DNA + S-adenosyl-L-homocysteine + H(+)</text>
        <dbReference type="Rhea" id="RHEA:13681"/>
        <dbReference type="Rhea" id="RHEA-COMP:11369"/>
        <dbReference type="Rhea" id="RHEA-COMP:11370"/>
        <dbReference type="ChEBI" id="CHEBI:15378"/>
        <dbReference type="ChEBI" id="CHEBI:57856"/>
        <dbReference type="ChEBI" id="CHEBI:59789"/>
        <dbReference type="ChEBI" id="CHEBI:85452"/>
        <dbReference type="ChEBI" id="CHEBI:85454"/>
        <dbReference type="EC" id="2.1.1.37"/>
    </reaction>
</comment>
<dbReference type="Proteomes" id="UP000325286">
    <property type="component" value="Chromosome"/>
</dbReference>
<dbReference type="InterPro" id="IPR029063">
    <property type="entry name" value="SAM-dependent_MTases_sf"/>
</dbReference>
<dbReference type="InterPro" id="IPR001525">
    <property type="entry name" value="C5_MeTfrase"/>
</dbReference>
<protein>
    <recommendedName>
        <fullName evidence="1">DNA (cytosine-5-)-methyltransferase</fullName>
        <ecNumber evidence="1">2.1.1.37</ecNumber>
    </recommendedName>
</protein>
<accession>A0A5B9QXK9</accession>
<dbReference type="KEGG" id="rul:UC8_46610"/>
<dbReference type="GO" id="GO:0003886">
    <property type="term" value="F:DNA (cytosine-5-)-methyltransferase activity"/>
    <property type="evidence" value="ECO:0007669"/>
    <property type="project" value="UniProtKB-EC"/>
</dbReference>
<evidence type="ECO:0000256" key="3">
    <source>
        <dbReference type="ARBA" id="ARBA00022679"/>
    </source>
</evidence>
<dbReference type="EC" id="2.1.1.37" evidence="1"/>
<gene>
    <name evidence="8" type="primary">banIM</name>
    <name evidence="8" type="ORF">UC8_46610</name>
</gene>
<dbReference type="GO" id="GO:0032259">
    <property type="term" value="P:methylation"/>
    <property type="evidence" value="ECO:0007669"/>
    <property type="project" value="UniProtKB-KW"/>
</dbReference>
<keyword evidence="3 7" id="KW-0808">Transferase</keyword>
<sequence length="336" mass="37788">MHCVPRQSLGTRNHLLAKVATKSRKMMQILELFSGIGGVAEAVRQSPQLGRIHQAVDIDQQCARVYAHNFGDSPVVATIESPHSWQTNIDWRSADAWWLSPPCQPYCRRGRQAADDPRRAAFQQVMRVLQSAGDAVPQRIAMENVPEFRGSDDHQQWLRLLNELGYRVTEQCLCPSAWQRPNRRLRYYVTAWRSDICEQPPPPVTPSPGSLPVDPLSTYLDAEVDDNLWIDDTQPGAFATALQAGALHIVDADDEQACTACFTGGYGKSIKQAGSYLRVGGRLRRFSPNEIQRLLGFDAHAFTWPDDIPLRRRWKMLGNSLALPVVRDVLASLMYN</sequence>
<organism evidence="8 9">
    <name type="scientific">Roseimaritima ulvae</name>
    <dbReference type="NCBI Taxonomy" id="980254"/>
    <lineage>
        <taxon>Bacteria</taxon>
        <taxon>Pseudomonadati</taxon>
        <taxon>Planctomycetota</taxon>
        <taxon>Planctomycetia</taxon>
        <taxon>Pirellulales</taxon>
        <taxon>Pirellulaceae</taxon>
        <taxon>Roseimaritima</taxon>
    </lineage>
</organism>
<evidence type="ECO:0000256" key="2">
    <source>
        <dbReference type="ARBA" id="ARBA00022603"/>
    </source>
</evidence>
<dbReference type="SUPFAM" id="SSF53335">
    <property type="entry name" value="S-adenosyl-L-methionine-dependent methyltransferases"/>
    <property type="match status" value="1"/>
</dbReference>